<name>A0AAV1HPN5_XYRNO</name>
<evidence type="ECO:0000313" key="2">
    <source>
        <dbReference type="Proteomes" id="UP001178508"/>
    </source>
</evidence>
<feature type="non-terminal residue" evidence="1">
    <location>
        <position position="60"/>
    </location>
</feature>
<dbReference type="AlphaFoldDB" id="A0AAV1HPN5"/>
<keyword evidence="2" id="KW-1185">Reference proteome</keyword>
<gene>
    <name evidence="1" type="ORF">XNOV1_A022523</name>
</gene>
<accession>A0AAV1HPN5</accession>
<proteinExistence type="predicted"/>
<organism evidence="1 2">
    <name type="scientific">Xyrichtys novacula</name>
    <name type="common">Pearly razorfish</name>
    <name type="synonym">Hemipteronotus novacula</name>
    <dbReference type="NCBI Taxonomy" id="13765"/>
    <lineage>
        <taxon>Eukaryota</taxon>
        <taxon>Metazoa</taxon>
        <taxon>Chordata</taxon>
        <taxon>Craniata</taxon>
        <taxon>Vertebrata</taxon>
        <taxon>Euteleostomi</taxon>
        <taxon>Actinopterygii</taxon>
        <taxon>Neopterygii</taxon>
        <taxon>Teleostei</taxon>
        <taxon>Neoteleostei</taxon>
        <taxon>Acanthomorphata</taxon>
        <taxon>Eupercaria</taxon>
        <taxon>Labriformes</taxon>
        <taxon>Labridae</taxon>
        <taxon>Xyrichtys</taxon>
    </lineage>
</organism>
<protein>
    <submittedName>
        <fullName evidence="1">Uncharacterized protein</fullName>
    </submittedName>
</protein>
<dbReference type="EMBL" id="OY660887">
    <property type="protein sequence ID" value="CAJ1087079.1"/>
    <property type="molecule type" value="Genomic_DNA"/>
</dbReference>
<sequence>MAPRDAQQRAGRFSHFGLLYAFGWFYITPRRAHIYNYYPLHLNKSFHYGTEIGPDKWAVL</sequence>
<reference evidence="1" key="1">
    <citation type="submission" date="2023-08" db="EMBL/GenBank/DDBJ databases">
        <authorList>
            <person name="Alioto T."/>
            <person name="Alioto T."/>
            <person name="Gomez Garrido J."/>
        </authorList>
    </citation>
    <scope>NUCLEOTIDE SEQUENCE</scope>
</reference>
<evidence type="ECO:0000313" key="1">
    <source>
        <dbReference type="EMBL" id="CAJ1087079.1"/>
    </source>
</evidence>
<dbReference type="Proteomes" id="UP001178508">
    <property type="component" value="Chromosome 24"/>
</dbReference>